<keyword evidence="2" id="KW-0106">Calcium</keyword>
<evidence type="ECO:0000313" key="1">
    <source>
        <dbReference type="EMBL" id="KXH70758.1"/>
    </source>
</evidence>
<feature type="binding site" evidence="2">
    <location>
        <position position="172"/>
    </location>
    <ligand>
        <name>Ca(2+)</name>
        <dbReference type="ChEBI" id="CHEBI:29108"/>
        <label>4</label>
    </ligand>
</feature>
<sequence>MREPTVYHIQKGRLVKMKDPGAFGRGDCYLVDAGMKIYLWIGPKSTVDEKFLTAATAVMSDQSREGKADIDRIDGGNEPAEFKALFDDFCLTDEDTEGILKKVQMETHEHRLWRVHREGDETFFAEVDLNKNSLKSDDVYLLDAWDDIWVWRGKDATAREKFDGNILARRYDAERVGVQEIEIIEEGQEPEEFFKSFP</sequence>
<reference evidence="1" key="1">
    <citation type="journal article" date="2016" name="ISME J.">
        <title>Genomic reconstruction of a novel, deeply branched sediment archaeal phylum with pathways for acetogenesis and sulfur reduction.</title>
        <authorList>
            <person name="Seitz K.W."/>
            <person name="Lazar C.S."/>
            <person name="Hinrichs K.U."/>
            <person name="Teske A.P."/>
            <person name="Baker B.J."/>
        </authorList>
    </citation>
    <scope>NUCLEOTIDE SEQUENCE</scope>
    <source>
        <strain evidence="1">SMTZ1-45</strain>
    </source>
</reference>
<evidence type="ECO:0007829" key="2">
    <source>
        <dbReference type="PDB" id="7C2H"/>
    </source>
</evidence>
<feature type="binding site" evidence="2">
    <location>
        <position position="66"/>
    </location>
    <ligand>
        <name>Ca(2+)</name>
        <dbReference type="ChEBI" id="CHEBI:29108"/>
        <label>2</label>
    </ligand>
</feature>
<dbReference type="EMBL" id="LRSL01000109">
    <property type="protein sequence ID" value="KXH70758.1"/>
    <property type="molecule type" value="Genomic_DNA"/>
</dbReference>
<feature type="binding site" evidence="2">
    <location>
        <position position="177"/>
    </location>
    <ligand>
        <name>Ca(2+)</name>
        <dbReference type="ChEBI" id="CHEBI:29108"/>
        <label>4</label>
    </ligand>
</feature>
<name>A0ACD6B9Y4_9ARCH</name>
<feature type="binding site" evidence="2">
    <location>
        <position position="174"/>
    </location>
    <ligand>
        <name>Ca(2+)</name>
        <dbReference type="ChEBI" id="CHEBI:29108"/>
        <label>5</label>
    </ligand>
</feature>
<comment type="caution">
    <text evidence="1">The sequence shown here is derived from an EMBL/GenBank/DDBJ whole genome shotgun (WGS) entry which is preliminary data.</text>
</comment>
<proteinExistence type="evidence at protein level"/>
<protein>
    <submittedName>
        <fullName evidence="1">Uncharacterized protein</fullName>
    </submittedName>
</protein>
<organism evidence="1">
    <name type="scientific">Candidatus Thorarchaeota archaeon SMTZ1-45</name>
    <dbReference type="NCBI Taxonomy" id="1706444"/>
    <lineage>
        <taxon>Archaea</taxon>
        <taxon>Promethearchaeati</taxon>
        <taxon>Candidatus Thorarchaeota</taxon>
    </lineage>
</organism>
<feature type="binding site" evidence="2">
    <location>
        <position position="95"/>
    </location>
    <ligand>
        <name>Ca(2+)</name>
        <dbReference type="ChEBI" id="CHEBI:29108"/>
        <label>1</label>
    </ligand>
</feature>
<accession>A0ACD6B9Y4</accession>
<feature type="binding site" evidence="2">
    <location>
        <position position="137"/>
    </location>
    <ligand>
        <name>Ca(2+)</name>
        <dbReference type="ChEBI" id="CHEBI:29108"/>
        <label>3</label>
    </ligand>
</feature>
<dbReference type="PDB" id="7C2H">
    <property type="method" value="X-ray"/>
    <property type="resolution" value="2.35 A"/>
    <property type="chains" value="G=1-198"/>
</dbReference>
<feature type="binding site" evidence="2">
    <location>
        <position position="138"/>
    </location>
    <ligand>
        <name>Ca(2+)</name>
        <dbReference type="ChEBI" id="CHEBI:29108"/>
        <label>3</label>
    </ligand>
</feature>
<reference evidence="2" key="2">
    <citation type="journal article" date="2020" name="Proc. Natl. Acad. Sci. U.S.A.">
        <title>Insights into the evolution of regulated actin dynamics via characterization of primitive gelsolin/cofilin proteins from Asgard archaea.</title>
        <authorList>
            <person name="Akil C."/>
            <person name="Tran L.T."/>
            <person name="Orhant-Prioux M."/>
            <person name="Baskaran Y."/>
            <person name="Manser E."/>
            <person name="Blanchoin L."/>
            <person name="Robinson R.C."/>
        </authorList>
    </citation>
    <scope>X-RAY CRYSTALLOGRAPHY (2.35 ANGSTROMS) OF 1-198 IN COMPLEX WITH CA(2+)</scope>
</reference>
<keyword evidence="2" id="KW-0479">Metal-binding</keyword>
<keyword evidence="2" id="KW-0002">3D-structure</keyword>
<feature type="binding site" evidence="2">
    <location>
        <position position="49"/>
    </location>
    <ligand>
        <name>Ca(2+)</name>
        <dbReference type="ChEBI" id="CHEBI:29108"/>
        <label>1</label>
    </ligand>
</feature>
<feature type="binding site" evidence="2">
    <location>
        <position position="61"/>
    </location>
    <ligand>
        <name>Ca(2+)</name>
        <dbReference type="ChEBI" id="CHEBI:29108"/>
        <label>2</label>
    </ligand>
</feature>
<feature type="binding site" evidence="2">
    <location>
        <position position="160"/>
    </location>
    <ligand>
        <name>Ca(2+)</name>
        <dbReference type="ChEBI" id="CHEBI:29108"/>
        <label>3</label>
    </ligand>
</feature>
<gene>
    <name evidence="1" type="ORF">AM325_00055</name>
</gene>
<feature type="binding site" evidence="2">
    <location>
        <position position="179"/>
    </location>
    <ligand>
        <name>Ca(2+)</name>
        <dbReference type="ChEBI" id="CHEBI:29108"/>
        <label>4</label>
    </ligand>
</feature>
<feature type="binding site" evidence="2">
    <location>
        <position position="68"/>
    </location>
    <ligand>
        <name>Ca(2+)</name>
        <dbReference type="ChEBI" id="CHEBI:29108"/>
        <label>2</label>
    </ligand>
</feature>
<feature type="binding site" evidence="2">
    <location>
        <position position="175"/>
    </location>
    <ligand>
        <name>Ca(2+)</name>
        <dbReference type="ChEBI" id="CHEBI:29108"/>
        <label>4</label>
    </ligand>
</feature>
<feature type="binding site" evidence="2">
    <location>
        <position position="96"/>
    </location>
    <ligand>
        <name>Ca(2+)</name>
        <dbReference type="ChEBI" id="CHEBI:29108"/>
        <label>1</label>
    </ligand>
</feature>
<accession>A0A135VDL7</accession>
<feature type="binding site" evidence="2">
    <location>
        <position position="27"/>
    </location>
    <ligand>
        <name>Ca(2+)</name>
        <dbReference type="ChEBI" id="CHEBI:29108"/>
        <label>1</label>
    </ligand>
</feature>